<keyword evidence="4 9" id="KW-0808">Transferase</keyword>
<dbReference type="Gene3D" id="3.40.50.300">
    <property type="entry name" value="P-loop containing nucleotide triphosphate hydrolases"/>
    <property type="match status" value="1"/>
</dbReference>
<evidence type="ECO:0000256" key="4">
    <source>
        <dbReference type="ARBA" id="ARBA00022679"/>
    </source>
</evidence>
<organism evidence="10 11">
    <name type="scientific">Paracoccus onubensis</name>
    <dbReference type="NCBI Taxonomy" id="1675788"/>
    <lineage>
        <taxon>Bacteria</taxon>
        <taxon>Pseudomonadati</taxon>
        <taxon>Pseudomonadota</taxon>
        <taxon>Alphaproteobacteria</taxon>
        <taxon>Rhodobacterales</taxon>
        <taxon>Paracoccaceae</taxon>
        <taxon>Paracoccus</taxon>
    </lineage>
</organism>
<evidence type="ECO:0000256" key="5">
    <source>
        <dbReference type="ARBA" id="ARBA00022741"/>
    </source>
</evidence>
<dbReference type="Proteomes" id="UP000284202">
    <property type="component" value="Unassembled WGS sequence"/>
</dbReference>
<dbReference type="EC" id="2.7.1.12" evidence="3 9"/>
<comment type="caution">
    <text evidence="10">The sequence shown here is derived from an EMBL/GenBank/DDBJ whole genome shotgun (WGS) entry which is preliminary data.</text>
</comment>
<dbReference type="GO" id="GO:0046316">
    <property type="term" value="F:gluconokinase activity"/>
    <property type="evidence" value="ECO:0007669"/>
    <property type="project" value="UniProtKB-EC"/>
</dbReference>
<dbReference type="GO" id="GO:0005737">
    <property type="term" value="C:cytoplasm"/>
    <property type="evidence" value="ECO:0007669"/>
    <property type="project" value="TreeGrafter"/>
</dbReference>
<dbReference type="SUPFAM" id="SSF52540">
    <property type="entry name" value="P-loop containing nucleoside triphosphate hydrolases"/>
    <property type="match status" value="1"/>
</dbReference>
<dbReference type="EMBL" id="QZCG01000016">
    <property type="protein sequence ID" value="RJE82363.1"/>
    <property type="molecule type" value="Genomic_DNA"/>
</dbReference>
<evidence type="ECO:0000256" key="1">
    <source>
        <dbReference type="ARBA" id="ARBA00004761"/>
    </source>
</evidence>
<evidence type="ECO:0000256" key="9">
    <source>
        <dbReference type="RuleBase" id="RU363066"/>
    </source>
</evidence>
<accession>A0A418SN50</accession>
<keyword evidence="5 9" id="KW-0547">Nucleotide-binding</keyword>
<proteinExistence type="inferred from homology"/>
<sequence length="187" mass="20380">MTASPSGKFAVVVMGVSGCGKSTLAVALADALCAHFLESDSLHPTVNIAKMSAGRPLTDADREPWLEHVGREILHLKTDGVVASCSALRHAYRDKLREVGGTDLIFVHMVGTFDLIRDRVTARRGHFMPVSLLRDQFSALESPSRGEAVIEVPIAASTEEQTKIVLNGLRQFRCNNDTAPGEHHRLR</sequence>
<evidence type="ECO:0000256" key="6">
    <source>
        <dbReference type="ARBA" id="ARBA00022777"/>
    </source>
</evidence>
<reference evidence="11" key="1">
    <citation type="submission" date="2018-09" db="EMBL/GenBank/DDBJ databases">
        <title>Acidovorax cavernicola nov. sp. isolated from Gruta de las Maravillas (Aracena, Spain).</title>
        <authorList>
            <person name="Jurado V."/>
            <person name="Gutierrez-Patricio S."/>
            <person name="Gonzalez-Pimentel J.L."/>
            <person name="Miller A.Z."/>
            <person name="Laiz L."/>
            <person name="Saiz-Jimenez C."/>
        </authorList>
    </citation>
    <scope>NUCLEOTIDE SEQUENCE [LARGE SCALE GENOMIC DNA]</scope>
    <source>
        <strain evidence="11">1011MAR3C25</strain>
    </source>
</reference>
<dbReference type="NCBIfam" id="TIGR01313">
    <property type="entry name" value="therm_gnt_kin"/>
    <property type="match status" value="1"/>
</dbReference>
<evidence type="ECO:0000313" key="11">
    <source>
        <dbReference type="Proteomes" id="UP000284202"/>
    </source>
</evidence>
<keyword evidence="7 9" id="KW-0067">ATP-binding</keyword>
<comment type="similarity">
    <text evidence="2 9">Belongs to the gluconokinase GntK/GntV family.</text>
</comment>
<gene>
    <name evidence="10" type="ORF">D3P04_19695</name>
</gene>
<dbReference type="PANTHER" id="PTHR43442:SF3">
    <property type="entry name" value="GLUCONOKINASE-RELATED"/>
    <property type="match status" value="1"/>
</dbReference>
<comment type="pathway">
    <text evidence="1">Carbohydrate acid metabolism.</text>
</comment>
<dbReference type="Pfam" id="PF13671">
    <property type="entry name" value="AAA_33"/>
    <property type="match status" value="1"/>
</dbReference>
<evidence type="ECO:0000256" key="3">
    <source>
        <dbReference type="ARBA" id="ARBA00012054"/>
    </source>
</evidence>
<evidence type="ECO:0000256" key="2">
    <source>
        <dbReference type="ARBA" id="ARBA00008420"/>
    </source>
</evidence>
<dbReference type="CDD" id="cd02021">
    <property type="entry name" value="GntK"/>
    <property type="match status" value="1"/>
</dbReference>
<dbReference type="OrthoDB" id="9795716at2"/>
<dbReference type="AlphaFoldDB" id="A0A418SN50"/>
<dbReference type="PANTHER" id="PTHR43442">
    <property type="entry name" value="GLUCONOKINASE-RELATED"/>
    <property type="match status" value="1"/>
</dbReference>
<name>A0A418SN50_9RHOB</name>
<dbReference type="GO" id="GO:0005975">
    <property type="term" value="P:carbohydrate metabolic process"/>
    <property type="evidence" value="ECO:0007669"/>
    <property type="project" value="InterPro"/>
</dbReference>
<comment type="catalytic activity">
    <reaction evidence="8 9">
        <text>D-gluconate + ATP = 6-phospho-D-gluconate + ADP + H(+)</text>
        <dbReference type="Rhea" id="RHEA:19433"/>
        <dbReference type="ChEBI" id="CHEBI:15378"/>
        <dbReference type="ChEBI" id="CHEBI:18391"/>
        <dbReference type="ChEBI" id="CHEBI:30616"/>
        <dbReference type="ChEBI" id="CHEBI:58759"/>
        <dbReference type="ChEBI" id="CHEBI:456216"/>
        <dbReference type="EC" id="2.7.1.12"/>
    </reaction>
</comment>
<keyword evidence="11" id="KW-1185">Reference proteome</keyword>
<dbReference type="GO" id="GO:0005524">
    <property type="term" value="F:ATP binding"/>
    <property type="evidence" value="ECO:0007669"/>
    <property type="project" value="UniProtKB-KW"/>
</dbReference>
<keyword evidence="6 9" id="KW-0418">Kinase</keyword>
<evidence type="ECO:0000313" key="10">
    <source>
        <dbReference type="EMBL" id="RJE82363.1"/>
    </source>
</evidence>
<evidence type="ECO:0000256" key="7">
    <source>
        <dbReference type="ARBA" id="ARBA00022840"/>
    </source>
</evidence>
<dbReference type="InterPro" id="IPR027417">
    <property type="entry name" value="P-loop_NTPase"/>
</dbReference>
<evidence type="ECO:0000256" key="8">
    <source>
        <dbReference type="ARBA" id="ARBA00048090"/>
    </source>
</evidence>
<protein>
    <recommendedName>
        <fullName evidence="3 9">Gluconokinase</fullName>
        <ecNumber evidence="3 9">2.7.1.12</ecNumber>
    </recommendedName>
</protein>
<dbReference type="InterPro" id="IPR006001">
    <property type="entry name" value="Therm_gnt_kin"/>
</dbReference>
<dbReference type="RefSeq" id="WP_119751592.1">
    <property type="nucleotide sequence ID" value="NZ_QZCG01000016.1"/>
</dbReference>